<proteinExistence type="predicted"/>
<evidence type="ECO:0000259" key="1">
    <source>
        <dbReference type="PROSITE" id="PS51186"/>
    </source>
</evidence>
<dbReference type="Pfam" id="PF13302">
    <property type="entry name" value="Acetyltransf_3"/>
    <property type="match status" value="1"/>
</dbReference>
<dbReference type="GO" id="GO:0016747">
    <property type="term" value="F:acyltransferase activity, transferring groups other than amino-acyl groups"/>
    <property type="evidence" value="ECO:0007669"/>
    <property type="project" value="InterPro"/>
</dbReference>
<dbReference type="SUPFAM" id="SSF55729">
    <property type="entry name" value="Acyl-CoA N-acyltransferases (Nat)"/>
    <property type="match status" value="1"/>
</dbReference>
<dbReference type="EMBL" id="UOEL01000008">
    <property type="protein sequence ID" value="VAW09972.1"/>
    <property type="molecule type" value="Genomic_DNA"/>
</dbReference>
<dbReference type="PROSITE" id="PS51186">
    <property type="entry name" value="GNAT"/>
    <property type="match status" value="1"/>
</dbReference>
<gene>
    <name evidence="2" type="ORF">MNBD_BACTEROID03-1852</name>
</gene>
<feature type="domain" description="N-acetyltransferase" evidence="1">
    <location>
        <begin position="14"/>
        <end position="173"/>
    </location>
</feature>
<dbReference type="PANTHER" id="PTHR43792:SF1">
    <property type="entry name" value="N-ACETYLTRANSFERASE DOMAIN-CONTAINING PROTEIN"/>
    <property type="match status" value="1"/>
</dbReference>
<dbReference type="InterPro" id="IPR016181">
    <property type="entry name" value="Acyl_CoA_acyltransferase"/>
</dbReference>
<dbReference type="AlphaFoldDB" id="A0A3B0T6C3"/>
<sequence length="173" mass="19853">MSNYLLTDQETERLAFRKLKPSDFNDWLPFHQNSLSSRYWEGLPADPVRACEEWFDRTFYRYENNLGGMNTLIEKKTGKLIGQCGLLIQTVDGIEELEIGYSILPQYWKKGFATEAATKCKTHAIENRLAESVISIVHIDNIASQRVAGNMGMHVLKTTTYNNNPVDIYSIRL</sequence>
<dbReference type="Gene3D" id="3.40.630.30">
    <property type="match status" value="1"/>
</dbReference>
<organism evidence="2">
    <name type="scientific">hydrothermal vent metagenome</name>
    <dbReference type="NCBI Taxonomy" id="652676"/>
    <lineage>
        <taxon>unclassified sequences</taxon>
        <taxon>metagenomes</taxon>
        <taxon>ecological metagenomes</taxon>
    </lineage>
</organism>
<reference evidence="2" key="1">
    <citation type="submission" date="2018-06" db="EMBL/GenBank/DDBJ databases">
        <authorList>
            <person name="Zhirakovskaya E."/>
        </authorList>
    </citation>
    <scope>NUCLEOTIDE SEQUENCE</scope>
</reference>
<dbReference type="PANTHER" id="PTHR43792">
    <property type="entry name" value="GNAT FAMILY, PUTATIVE (AFU_ORTHOLOGUE AFUA_3G00765)-RELATED-RELATED"/>
    <property type="match status" value="1"/>
</dbReference>
<accession>A0A3B0T6C3</accession>
<evidence type="ECO:0000313" key="2">
    <source>
        <dbReference type="EMBL" id="VAW09972.1"/>
    </source>
</evidence>
<dbReference type="InterPro" id="IPR000182">
    <property type="entry name" value="GNAT_dom"/>
</dbReference>
<protein>
    <recommendedName>
        <fullName evidence="1">N-acetyltransferase domain-containing protein</fullName>
    </recommendedName>
</protein>
<dbReference type="InterPro" id="IPR051531">
    <property type="entry name" value="N-acetyltransferase"/>
</dbReference>
<name>A0A3B0T6C3_9ZZZZ</name>